<sequence>MQEPHVSTAPVQPESIGKTKIYNYDPDLSQHPLPPHLSAIPDKESTALGRFLIRFEQVLNWIFRSLMLCAGLGLAFLMFGQIIMRYVLESPFTGIEEAAVLLGVWIYFLGMGYATREREHIHGGVVSLMVSDPVKISLIRLAGSIVSMLAACIFGYFACKYALFVIEKGRMSINLQWPRGLWSGSMIVGFAMMVGYFLLESINEYRDLLRLRRTRQQRECTL</sequence>
<dbReference type="PANTHER" id="PTHR35011:SF2">
    <property type="entry name" value="2,3-DIKETO-L-GULONATE TRAP TRANSPORTER SMALL PERMEASE PROTEIN YIAM"/>
    <property type="match status" value="1"/>
</dbReference>
<dbReference type="KEGG" id="ncu:F0U83_08000"/>
<keyword evidence="5 9" id="KW-0812">Transmembrane</keyword>
<evidence type="ECO:0000256" key="8">
    <source>
        <dbReference type="ARBA" id="ARBA00038436"/>
    </source>
</evidence>
<evidence type="ECO:0000256" key="7">
    <source>
        <dbReference type="ARBA" id="ARBA00023136"/>
    </source>
</evidence>
<feature type="transmembrane region" description="Helical" evidence="9">
    <location>
        <begin position="136"/>
        <end position="159"/>
    </location>
</feature>
<evidence type="ECO:0000259" key="10">
    <source>
        <dbReference type="Pfam" id="PF04290"/>
    </source>
</evidence>
<comment type="subcellular location">
    <subcellularLocation>
        <location evidence="1 9">Cell inner membrane</location>
        <topology evidence="1 9">Multi-pass membrane protein</topology>
    </subcellularLocation>
</comment>
<organism evidence="11 12">
    <name type="scientific">Neptunomonas concharum</name>
    <dbReference type="NCBI Taxonomy" id="1031538"/>
    <lineage>
        <taxon>Bacteria</taxon>
        <taxon>Pseudomonadati</taxon>
        <taxon>Pseudomonadota</taxon>
        <taxon>Gammaproteobacteria</taxon>
        <taxon>Oceanospirillales</taxon>
        <taxon>Oceanospirillaceae</taxon>
        <taxon>Neptunomonas</taxon>
    </lineage>
</organism>
<evidence type="ECO:0000313" key="11">
    <source>
        <dbReference type="EMBL" id="QEQ96661.1"/>
    </source>
</evidence>
<feature type="transmembrane region" description="Helical" evidence="9">
    <location>
        <begin position="180"/>
        <end position="199"/>
    </location>
</feature>
<dbReference type="GO" id="GO:0005886">
    <property type="term" value="C:plasma membrane"/>
    <property type="evidence" value="ECO:0007669"/>
    <property type="project" value="UniProtKB-SubCell"/>
</dbReference>
<reference evidence="11 12" key="1">
    <citation type="journal article" date="2019" name="Biochem. Eng. J.">
        <title>Metabolic engineering of the marine bacteria Neptunomonas concharum for the production of acetoin and meso-2,3-butanediol from acetate.</title>
        <authorList>
            <person name="Li W."/>
            <person name="Pu N."/>
            <person name="Liu C.-X."/>
            <person name="Yuan Q.-P."/>
            <person name="Li Z.-J."/>
        </authorList>
    </citation>
    <scope>NUCLEOTIDE SEQUENCE [LARGE SCALE GENOMIC DNA]</scope>
    <source>
        <strain evidence="11 12">JCM17730</strain>
    </source>
</reference>
<evidence type="ECO:0000256" key="9">
    <source>
        <dbReference type="RuleBase" id="RU369079"/>
    </source>
</evidence>
<evidence type="ECO:0000256" key="3">
    <source>
        <dbReference type="ARBA" id="ARBA00022475"/>
    </source>
</evidence>
<feature type="domain" description="Tripartite ATP-independent periplasmic transporters DctQ component" evidence="10">
    <location>
        <begin position="75"/>
        <end position="203"/>
    </location>
</feature>
<evidence type="ECO:0000313" key="12">
    <source>
        <dbReference type="Proteomes" id="UP000324760"/>
    </source>
</evidence>
<proteinExistence type="inferred from homology"/>
<evidence type="ECO:0000256" key="1">
    <source>
        <dbReference type="ARBA" id="ARBA00004429"/>
    </source>
</evidence>
<evidence type="ECO:0000256" key="5">
    <source>
        <dbReference type="ARBA" id="ARBA00022692"/>
    </source>
</evidence>
<dbReference type="AlphaFoldDB" id="A0A5P1RBM0"/>
<name>A0A5P1RBM0_9GAMM</name>
<keyword evidence="3" id="KW-1003">Cell membrane</keyword>
<evidence type="ECO:0000256" key="6">
    <source>
        <dbReference type="ARBA" id="ARBA00022989"/>
    </source>
</evidence>
<dbReference type="InterPro" id="IPR055348">
    <property type="entry name" value="DctQ"/>
</dbReference>
<dbReference type="RefSeq" id="WP_138987272.1">
    <property type="nucleotide sequence ID" value="NZ_CP043869.1"/>
</dbReference>
<feature type="transmembrane region" description="Helical" evidence="9">
    <location>
        <begin position="61"/>
        <end position="86"/>
    </location>
</feature>
<evidence type="ECO:0000256" key="2">
    <source>
        <dbReference type="ARBA" id="ARBA00022448"/>
    </source>
</evidence>
<keyword evidence="4 9" id="KW-0997">Cell inner membrane</keyword>
<keyword evidence="7 9" id="KW-0472">Membrane</keyword>
<keyword evidence="12" id="KW-1185">Reference proteome</keyword>
<dbReference type="GO" id="GO:0015740">
    <property type="term" value="P:C4-dicarboxylate transport"/>
    <property type="evidence" value="ECO:0007669"/>
    <property type="project" value="TreeGrafter"/>
</dbReference>
<gene>
    <name evidence="11" type="ORF">F0U83_08000</name>
</gene>
<comment type="function">
    <text evidence="9">Part of the tripartite ATP-independent periplasmic (TRAP) transport system.</text>
</comment>
<evidence type="ECO:0000256" key="4">
    <source>
        <dbReference type="ARBA" id="ARBA00022519"/>
    </source>
</evidence>
<dbReference type="Pfam" id="PF04290">
    <property type="entry name" value="DctQ"/>
    <property type="match status" value="1"/>
</dbReference>
<dbReference type="Proteomes" id="UP000324760">
    <property type="component" value="Chromosome"/>
</dbReference>
<feature type="transmembrane region" description="Helical" evidence="9">
    <location>
        <begin position="98"/>
        <end position="116"/>
    </location>
</feature>
<keyword evidence="2 9" id="KW-0813">Transport</keyword>
<dbReference type="InterPro" id="IPR007387">
    <property type="entry name" value="TRAP_DctQ"/>
</dbReference>
<dbReference type="EMBL" id="CP043869">
    <property type="protein sequence ID" value="QEQ96661.1"/>
    <property type="molecule type" value="Genomic_DNA"/>
</dbReference>
<dbReference type="GO" id="GO:0022857">
    <property type="term" value="F:transmembrane transporter activity"/>
    <property type="evidence" value="ECO:0007669"/>
    <property type="project" value="UniProtKB-UniRule"/>
</dbReference>
<dbReference type="PANTHER" id="PTHR35011">
    <property type="entry name" value="2,3-DIKETO-L-GULONATE TRAP TRANSPORTER SMALL PERMEASE PROTEIN YIAM"/>
    <property type="match status" value="1"/>
</dbReference>
<keyword evidence="6 9" id="KW-1133">Transmembrane helix</keyword>
<comment type="similarity">
    <text evidence="8 9">Belongs to the TRAP transporter small permease family.</text>
</comment>
<protein>
    <recommendedName>
        <fullName evidence="9">TRAP transporter small permease protein</fullName>
    </recommendedName>
</protein>
<comment type="subunit">
    <text evidence="9">The complex comprises the extracytoplasmic solute receptor protein and the two transmembrane proteins.</text>
</comment>
<dbReference type="OrthoDB" id="4964541at2"/>
<accession>A0A5P1RBM0</accession>